<keyword evidence="1" id="KW-1133">Transmembrane helix</keyword>
<dbReference type="Proteomes" id="UP001059576">
    <property type="component" value="Chromosome"/>
</dbReference>
<keyword evidence="4" id="KW-1185">Reference proteome</keyword>
<sequence>MESNANQKQKTKPKWIAAFGNYFKNLPKKKWINFGIAAALVLTTITAVSVYFTHKSREKAIAEHEFDKLVFSVGDMNESLDGSGPNEQKIKEFKDSHFASDFTGKNYSSKYWTEVFEPVGEKGESFSLQDLMSQDFILVDKNNKPFVHYAYELLEKNSIEFTSFANDAKGLLILRLKANTKDTKDVFVNGQKITQKVTIEKFYVIDGFKKKQSTTEPIEFRFLIPNRYHRFLRPNDSGEWVKNKEDFLAKVNAFSEKEKKDEVDDLFENWESNNIFLFKNLVIENDNLYAVVDYDKVVKSYDLKTLNGKQILDEKIDKKEFRDQRIPIDKEFFDSNNDFQTIKAVFKDTEDVDKLLLPSEIKKEDLEYKDGKPNPITSNTSKIYLTGNVDKFNISFLSKTYEANNDNGTLKFSVLLIDKTRNFTWEYRFEDKTRFKSKLEEEIKTDLINKVKVRVKEDFKATLAKYTWEQIIANKASDGKKIFKTSQDEKATLEDMMWDISLMLEMVIENKEKPGEYIVYSNKNGDIKLINFDAKSDIPVFDKVTLKLKVQISSTLKTNSKRTYVSPAIEVM</sequence>
<evidence type="ECO:0000256" key="1">
    <source>
        <dbReference type="SAM" id="Phobius"/>
    </source>
</evidence>
<keyword evidence="1" id="KW-0472">Membrane</keyword>
<dbReference type="Pfam" id="PF04200">
    <property type="entry name" value="Lipoprotein_17"/>
    <property type="match status" value="1"/>
</dbReference>
<dbReference type="EMBL" id="CP101808">
    <property type="protein sequence ID" value="UUD37049.1"/>
    <property type="molecule type" value="Genomic_DNA"/>
</dbReference>
<protein>
    <submittedName>
        <fullName evidence="3">Lipoprotein 17-related variable surface protein</fullName>
    </submittedName>
</protein>
<gene>
    <name evidence="3" type="ORF">NPA09_00525</name>
</gene>
<evidence type="ECO:0000259" key="2">
    <source>
        <dbReference type="Pfam" id="PF04200"/>
    </source>
</evidence>
<dbReference type="InterPro" id="IPR007326">
    <property type="entry name" value="Lipoprotein-assoc_dom"/>
</dbReference>
<evidence type="ECO:0000313" key="3">
    <source>
        <dbReference type="EMBL" id="UUD37049.1"/>
    </source>
</evidence>
<proteinExistence type="predicted"/>
<keyword evidence="1" id="KW-0812">Transmembrane</keyword>
<reference evidence="3" key="1">
    <citation type="submission" date="2022-07" db="EMBL/GenBank/DDBJ databases">
        <title>Complete genome of Mycoplasma equigenitalium type strain T37.</title>
        <authorList>
            <person name="Spergser J."/>
        </authorList>
    </citation>
    <scope>NUCLEOTIDE SEQUENCE</scope>
    <source>
        <strain evidence="3">T37</strain>
    </source>
</reference>
<feature type="domain" description="Lipoprotein-associated type-17" evidence="2">
    <location>
        <begin position="339"/>
        <end position="416"/>
    </location>
</feature>
<accession>A0ABY5J1C5</accession>
<organism evidence="3 4">
    <name type="scientific">Mycoplasmopsis equigenitalium</name>
    <dbReference type="NCBI Taxonomy" id="114883"/>
    <lineage>
        <taxon>Bacteria</taxon>
        <taxon>Bacillati</taxon>
        <taxon>Mycoplasmatota</taxon>
        <taxon>Mycoplasmoidales</taxon>
        <taxon>Metamycoplasmataceae</taxon>
        <taxon>Mycoplasmopsis</taxon>
    </lineage>
</organism>
<feature type="transmembrane region" description="Helical" evidence="1">
    <location>
        <begin position="31"/>
        <end position="52"/>
    </location>
</feature>
<evidence type="ECO:0000313" key="4">
    <source>
        <dbReference type="Proteomes" id="UP001059576"/>
    </source>
</evidence>
<name>A0ABY5J1C5_9BACT</name>
<dbReference type="RefSeq" id="WP_165036237.1">
    <property type="nucleotide sequence ID" value="NZ_CP101808.1"/>
</dbReference>
<keyword evidence="3" id="KW-0449">Lipoprotein</keyword>